<organism evidence="1 2">
    <name type="scientific">Caenorhabditis japonica</name>
    <dbReference type="NCBI Taxonomy" id="281687"/>
    <lineage>
        <taxon>Eukaryota</taxon>
        <taxon>Metazoa</taxon>
        <taxon>Ecdysozoa</taxon>
        <taxon>Nematoda</taxon>
        <taxon>Chromadorea</taxon>
        <taxon>Rhabditida</taxon>
        <taxon>Rhabditina</taxon>
        <taxon>Rhabditomorpha</taxon>
        <taxon>Rhabditoidea</taxon>
        <taxon>Rhabditidae</taxon>
        <taxon>Peloderinae</taxon>
        <taxon>Caenorhabditis</taxon>
    </lineage>
</organism>
<accession>A0A8R1ITW9</accession>
<name>A0A8R1ITW9_CAEJA</name>
<evidence type="ECO:0000313" key="2">
    <source>
        <dbReference type="Proteomes" id="UP000005237"/>
    </source>
</evidence>
<keyword evidence="2" id="KW-1185">Reference proteome</keyword>
<dbReference type="EnsemblMetazoa" id="CJA42153.1">
    <property type="protein sequence ID" value="CJA42153.1"/>
    <property type="gene ID" value="WBGene00218001"/>
</dbReference>
<dbReference type="AlphaFoldDB" id="A0A8R1ITW9"/>
<protein>
    <submittedName>
        <fullName evidence="1">Uncharacterized protein</fullName>
    </submittedName>
</protein>
<reference evidence="2" key="1">
    <citation type="submission" date="2010-08" db="EMBL/GenBank/DDBJ databases">
        <authorList>
            <consortium name="Caenorhabditis japonica Sequencing Consortium"/>
            <person name="Wilson R.K."/>
        </authorList>
    </citation>
    <scope>NUCLEOTIDE SEQUENCE [LARGE SCALE GENOMIC DNA]</scope>
    <source>
        <strain evidence="2">DF5081</strain>
    </source>
</reference>
<evidence type="ECO:0000313" key="1">
    <source>
        <dbReference type="EnsemblMetazoa" id="CJA42153.1"/>
    </source>
</evidence>
<dbReference type="Proteomes" id="UP000005237">
    <property type="component" value="Unassembled WGS sequence"/>
</dbReference>
<sequence length="94" mass="10251">MVLKTLYIIELTDTEEGGLELVDPSWCKSIFEPKTNVIAAHCEAVSHTATSEMTAPSVDFETMNSDQQSEFSEWSGSRKSSLFPGLICGFSGVV</sequence>
<proteinExistence type="predicted"/>
<reference evidence="1" key="2">
    <citation type="submission" date="2022-06" db="UniProtKB">
        <authorList>
            <consortium name="EnsemblMetazoa"/>
        </authorList>
    </citation>
    <scope>IDENTIFICATION</scope>
    <source>
        <strain evidence="1">DF5081</strain>
    </source>
</reference>